<proteinExistence type="predicted"/>
<organism evidence="1">
    <name type="scientific">Pararge aegeria</name>
    <name type="common">speckled wood butterfly</name>
    <dbReference type="NCBI Taxonomy" id="116150"/>
    <lineage>
        <taxon>Eukaryota</taxon>
        <taxon>Metazoa</taxon>
        <taxon>Ecdysozoa</taxon>
        <taxon>Arthropoda</taxon>
        <taxon>Hexapoda</taxon>
        <taxon>Insecta</taxon>
        <taxon>Pterygota</taxon>
        <taxon>Neoptera</taxon>
        <taxon>Endopterygota</taxon>
        <taxon>Lepidoptera</taxon>
        <taxon>Glossata</taxon>
        <taxon>Ditrysia</taxon>
        <taxon>Papilionoidea</taxon>
        <taxon>Nymphalidae</taxon>
        <taxon>Satyrinae</taxon>
        <taxon>Satyrini</taxon>
        <taxon>Parargina</taxon>
        <taxon>Pararge</taxon>
    </lineage>
</organism>
<feature type="non-terminal residue" evidence="1">
    <location>
        <position position="1"/>
    </location>
</feature>
<protein>
    <submittedName>
        <fullName evidence="1">Uncharacterized protein</fullName>
    </submittedName>
</protein>
<reference evidence="1" key="2">
    <citation type="submission" date="2013-05" db="EMBL/GenBank/DDBJ databases">
        <authorList>
            <person name="Carter J.-M."/>
            <person name="Baker S.C."/>
            <person name="Pink R."/>
            <person name="Carter D.R.F."/>
            <person name="Collins A."/>
            <person name="Tomlin J."/>
            <person name="Gibbs M."/>
            <person name="Breuker C.J."/>
        </authorList>
    </citation>
    <scope>NUCLEOTIDE SEQUENCE</scope>
    <source>
        <tissue evidence="1">Ovary</tissue>
    </source>
</reference>
<dbReference type="EMBL" id="GAIX01011320">
    <property type="protein sequence ID" value="JAA81240.1"/>
    <property type="molecule type" value="Transcribed_RNA"/>
</dbReference>
<sequence>DYASDYSQSRKITEEDMQKISTTSLSYSSAASIADTIAQVAMGNFGKLDDAVDYSKSQDYTTKSLNSESDN</sequence>
<reference evidence="1" key="1">
    <citation type="journal article" date="2013" name="BMC Genomics">
        <title>Unscrambling butterfly oogenesis.</title>
        <authorList>
            <person name="Carter J.M."/>
            <person name="Baker S.C."/>
            <person name="Pink R."/>
            <person name="Carter D.R."/>
            <person name="Collins A."/>
            <person name="Tomlin J."/>
            <person name="Gibbs M."/>
            <person name="Breuker C.J."/>
        </authorList>
    </citation>
    <scope>NUCLEOTIDE SEQUENCE</scope>
    <source>
        <tissue evidence="1">Ovary</tissue>
    </source>
</reference>
<accession>S4P451</accession>
<evidence type="ECO:0000313" key="1">
    <source>
        <dbReference type="EMBL" id="JAA81240.1"/>
    </source>
</evidence>
<name>S4P451_9NEOP</name>
<dbReference type="AlphaFoldDB" id="S4P451"/>